<protein>
    <recommendedName>
        <fullName evidence="4">Phage tail tape measure protein</fullName>
    </recommendedName>
</protein>
<dbReference type="RefSeq" id="WP_147389470.1">
    <property type="nucleotide sequence ID" value="NZ_AQHF01000032.1"/>
</dbReference>
<gene>
    <name evidence="2" type="ORF">PPEP_a4573</name>
</gene>
<sequence length="764" mass="82810">MSTLASLNIMLGANSAVLRRELTRAAKSTHSFVSGAKKQLGNLTAFSAKAGKKMGAGVAVGSAALGAGLVAMERTLKSIEDIRRQADNVSLPVEDYQAYIFATKAAGLEADQFGDVIKDLNAKVTDFAVSGGGALADFFAVTGEDVKEWQKLQPAEQFERFTKELDKMSESEARFWLDEINDSAAKMFGTLIRNKGEFAGNVKLAKDLGLVMSSDVVAGVQRTYREVNTLKAMLGGMWQHTIAAASPVFEYVSIELRKWLTDTANANGGFASLGKTIVNSILGSVQAGIVGVSKLFYEIQSASYKVIGEHNASYIVMTRNLRKLNNLYDAQSASVEELAESYQLTQKVLQEHEAGTRKLSATQQKEAKAFVRAYVEKLSSLGALGDQIVGLEQQVGEFEEQEGIAAPFKGALDTLKALKAQVVSVKVELGGVKAPEYTPPSQDNFKTAIKNPFESRLKQAEEYFSLKRLMRQNDWTEERAKLQLELNEYKAALDKKQLSDREYYMLKQQAEQTFQTQSLQQNQTFMQQLRAQVEQTTTDYQSMWGNTFDRFTQGIGQSVSDALFTQQSFSESMKGVLGGVVKSTVAALAEMGAKRLALWVLEKTLNKTTASGAAGFLSMQAQAMAFMAGLNAFASTAAIPVVGPAAAPAAMGAALAVAQPMASAIAGVSAGMVGMAHSGIDHIPAEGTWLLDKGERVYTNESVAKLDHMYDAIMSQATASPSGGSTVHMSLSVNALNTDHFKKWWDDNENELMGRIQSKIDKPL</sequence>
<dbReference type="AlphaFoldDB" id="A0A8I0T6H0"/>
<name>A0A8I0T6H0_9GAMM</name>
<evidence type="ECO:0008006" key="4">
    <source>
        <dbReference type="Google" id="ProtNLM"/>
    </source>
</evidence>
<dbReference type="Proteomes" id="UP000660708">
    <property type="component" value="Unassembled WGS sequence"/>
</dbReference>
<proteinExistence type="predicted"/>
<reference evidence="2 3" key="1">
    <citation type="submission" date="2015-06" db="EMBL/GenBank/DDBJ databases">
        <title>Genome sequence of Pseudoalteromonas peptidolytica.</title>
        <authorList>
            <person name="Xie B.-B."/>
            <person name="Rong J.-C."/>
            <person name="Qin Q.-L."/>
            <person name="Zhang Y.-Z."/>
        </authorList>
    </citation>
    <scope>NUCLEOTIDE SEQUENCE [LARGE SCALE GENOMIC DNA]</scope>
    <source>
        <strain evidence="2 3">F12-50-A1</strain>
    </source>
</reference>
<evidence type="ECO:0000313" key="3">
    <source>
        <dbReference type="Proteomes" id="UP000660708"/>
    </source>
</evidence>
<comment type="caution">
    <text evidence="2">The sequence shown here is derived from an EMBL/GenBank/DDBJ whole genome shotgun (WGS) entry which is preliminary data.</text>
</comment>
<accession>A0A8I0T6H0</accession>
<feature type="coiled-coil region" evidence="1">
    <location>
        <begin position="472"/>
        <end position="499"/>
    </location>
</feature>
<dbReference type="EMBL" id="AQHF01000032">
    <property type="protein sequence ID" value="MBE0348288.1"/>
    <property type="molecule type" value="Genomic_DNA"/>
</dbReference>
<keyword evidence="1" id="KW-0175">Coiled coil</keyword>
<keyword evidence="3" id="KW-1185">Reference proteome</keyword>
<organism evidence="2 3">
    <name type="scientific">Pseudoalteromonas peptidolytica F12-50-A1</name>
    <dbReference type="NCBI Taxonomy" id="1315280"/>
    <lineage>
        <taxon>Bacteria</taxon>
        <taxon>Pseudomonadati</taxon>
        <taxon>Pseudomonadota</taxon>
        <taxon>Gammaproteobacteria</taxon>
        <taxon>Alteromonadales</taxon>
        <taxon>Pseudoalteromonadaceae</taxon>
        <taxon>Pseudoalteromonas</taxon>
    </lineage>
</organism>
<evidence type="ECO:0000313" key="2">
    <source>
        <dbReference type="EMBL" id="MBE0348288.1"/>
    </source>
</evidence>
<evidence type="ECO:0000256" key="1">
    <source>
        <dbReference type="SAM" id="Coils"/>
    </source>
</evidence>